<accession>A0A517Z2L9</accession>
<keyword evidence="2" id="KW-1185">Reference proteome</keyword>
<gene>
    <name evidence="1" type="ORF">Mal4_09940</name>
</gene>
<evidence type="ECO:0000313" key="2">
    <source>
        <dbReference type="Proteomes" id="UP000320496"/>
    </source>
</evidence>
<dbReference type="AlphaFoldDB" id="A0A517Z2L9"/>
<sequence>MDRIAHNLVTLWMVATTAHLPFPVCDGDDTGSIAGPHASVAGPADRFDIDFVLLGCDAPDDPDDGPVDHDPESGTFAGDPFPVFIGSASSRTRRHGKGAVVAPLATAAPMQRCDWCFAHIADVLIPVAPRICGHPEAPLVMRC</sequence>
<dbReference type="KEGG" id="mri:Mal4_09940"/>
<dbReference type="EMBL" id="CP036275">
    <property type="protein sequence ID" value="QDU36705.1"/>
    <property type="molecule type" value="Genomic_DNA"/>
</dbReference>
<organism evidence="1 2">
    <name type="scientific">Maioricimonas rarisocia</name>
    <dbReference type="NCBI Taxonomy" id="2528026"/>
    <lineage>
        <taxon>Bacteria</taxon>
        <taxon>Pseudomonadati</taxon>
        <taxon>Planctomycetota</taxon>
        <taxon>Planctomycetia</taxon>
        <taxon>Planctomycetales</taxon>
        <taxon>Planctomycetaceae</taxon>
        <taxon>Maioricimonas</taxon>
    </lineage>
</organism>
<dbReference type="OrthoDB" id="10015211at2"/>
<reference evidence="1 2" key="1">
    <citation type="submission" date="2019-02" db="EMBL/GenBank/DDBJ databases">
        <title>Deep-cultivation of Planctomycetes and their phenomic and genomic characterization uncovers novel biology.</title>
        <authorList>
            <person name="Wiegand S."/>
            <person name="Jogler M."/>
            <person name="Boedeker C."/>
            <person name="Pinto D."/>
            <person name="Vollmers J."/>
            <person name="Rivas-Marin E."/>
            <person name="Kohn T."/>
            <person name="Peeters S.H."/>
            <person name="Heuer A."/>
            <person name="Rast P."/>
            <person name="Oberbeckmann S."/>
            <person name="Bunk B."/>
            <person name="Jeske O."/>
            <person name="Meyerdierks A."/>
            <person name="Storesund J.E."/>
            <person name="Kallscheuer N."/>
            <person name="Luecker S."/>
            <person name="Lage O.M."/>
            <person name="Pohl T."/>
            <person name="Merkel B.J."/>
            <person name="Hornburger P."/>
            <person name="Mueller R.-W."/>
            <person name="Bruemmer F."/>
            <person name="Labrenz M."/>
            <person name="Spormann A.M."/>
            <person name="Op den Camp H."/>
            <person name="Overmann J."/>
            <person name="Amann R."/>
            <person name="Jetten M.S.M."/>
            <person name="Mascher T."/>
            <person name="Medema M.H."/>
            <person name="Devos D.P."/>
            <person name="Kaster A.-K."/>
            <person name="Ovreas L."/>
            <person name="Rohde M."/>
            <person name="Galperin M.Y."/>
            <person name="Jogler C."/>
        </authorList>
    </citation>
    <scope>NUCLEOTIDE SEQUENCE [LARGE SCALE GENOMIC DNA]</scope>
    <source>
        <strain evidence="1 2">Mal4</strain>
    </source>
</reference>
<evidence type="ECO:0000313" key="1">
    <source>
        <dbReference type="EMBL" id="QDU36705.1"/>
    </source>
</evidence>
<dbReference type="RefSeq" id="WP_145367341.1">
    <property type="nucleotide sequence ID" value="NZ_CP036275.1"/>
</dbReference>
<name>A0A517Z2L9_9PLAN</name>
<proteinExistence type="predicted"/>
<protein>
    <submittedName>
        <fullName evidence="1">Uncharacterized protein</fullName>
    </submittedName>
</protein>
<dbReference type="Proteomes" id="UP000320496">
    <property type="component" value="Chromosome"/>
</dbReference>